<protein>
    <submittedName>
        <fullName evidence="1">Uncharacterized protein</fullName>
    </submittedName>
</protein>
<gene>
    <name evidence="1" type="ORF">WL29_21045</name>
</gene>
<comment type="caution">
    <text evidence="1">The sequence shown here is derived from an EMBL/GenBank/DDBJ whole genome shotgun (WGS) entry which is preliminary data.</text>
</comment>
<organism evidence="1 2">
    <name type="scientific">Burkholderia ubonensis</name>
    <dbReference type="NCBI Taxonomy" id="101571"/>
    <lineage>
        <taxon>Bacteria</taxon>
        <taxon>Pseudomonadati</taxon>
        <taxon>Pseudomonadota</taxon>
        <taxon>Betaproteobacteria</taxon>
        <taxon>Burkholderiales</taxon>
        <taxon>Burkholderiaceae</taxon>
        <taxon>Burkholderia</taxon>
        <taxon>Burkholderia cepacia complex</taxon>
    </lineage>
</organism>
<evidence type="ECO:0000313" key="2">
    <source>
        <dbReference type="Proteomes" id="UP000060630"/>
    </source>
</evidence>
<name>A0A106QCB6_9BURK</name>
<dbReference type="Proteomes" id="UP000060630">
    <property type="component" value="Unassembled WGS sequence"/>
</dbReference>
<accession>A0A106QCB6</accession>
<proteinExistence type="predicted"/>
<reference evidence="1 2" key="1">
    <citation type="submission" date="2015-11" db="EMBL/GenBank/DDBJ databases">
        <title>Expanding the genomic diversity of Burkholderia species for the development of highly accurate diagnostics.</title>
        <authorList>
            <person name="Sahl J."/>
            <person name="Keim P."/>
            <person name="Wagner D."/>
        </authorList>
    </citation>
    <scope>NUCLEOTIDE SEQUENCE [LARGE SCALE GENOMIC DNA]</scope>
    <source>
        <strain evidence="1 2">MSMB2087WGS</strain>
    </source>
</reference>
<dbReference type="EMBL" id="LPHD01000049">
    <property type="protein sequence ID" value="KWA83855.1"/>
    <property type="molecule type" value="Genomic_DNA"/>
</dbReference>
<dbReference type="AlphaFoldDB" id="A0A106QCB6"/>
<evidence type="ECO:0000313" key="1">
    <source>
        <dbReference type="EMBL" id="KWA83855.1"/>
    </source>
</evidence>
<sequence length="148" mass="16719">MRTSLSPLYEQAGQHINQQRELNMAMTKTQSAIVEWLANGHTGLSSEAMAFYLGFGIKRKKDGRFHPHDPSDFNRCLGLLRTAPGLRKKLPEMAKLSKQWKRLVAAWDQIEAEFLREVGPDWSKNPSVAAIATNNLMKEVLAGKSKKR</sequence>